<dbReference type="InterPro" id="IPR034609">
    <property type="entry name" value="Syce2"/>
</dbReference>
<organism evidence="2 3">
    <name type="scientific">Poecile atricapillus</name>
    <name type="common">Black-capped chickadee</name>
    <name type="synonym">Parus atricapillus</name>
    <dbReference type="NCBI Taxonomy" id="48891"/>
    <lineage>
        <taxon>Eukaryota</taxon>
        <taxon>Metazoa</taxon>
        <taxon>Chordata</taxon>
        <taxon>Craniata</taxon>
        <taxon>Vertebrata</taxon>
        <taxon>Euteleostomi</taxon>
        <taxon>Archelosauria</taxon>
        <taxon>Archosauria</taxon>
        <taxon>Dinosauria</taxon>
        <taxon>Saurischia</taxon>
        <taxon>Theropoda</taxon>
        <taxon>Coelurosauria</taxon>
        <taxon>Aves</taxon>
        <taxon>Neognathae</taxon>
        <taxon>Neoaves</taxon>
        <taxon>Telluraves</taxon>
        <taxon>Australaves</taxon>
        <taxon>Passeriformes</taxon>
        <taxon>Paridae</taxon>
        <taxon>Poecile</taxon>
    </lineage>
</organism>
<dbReference type="GO" id="GO:0007130">
    <property type="term" value="P:synaptonemal complex assembly"/>
    <property type="evidence" value="ECO:0007669"/>
    <property type="project" value="InterPro"/>
</dbReference>
<reference evidence="2 3" key="1">
    <citation type="submission" date="2019-09" db="EMBL/GenBank/DDBJ databases">
        <title>Bird 10,000 Genomes (B10K) Project - Family phase.</title>
        <authorList>
            <person name="Zhang G."/>
        </authorList>
    </citation>
    <scope>NUCLEOTIDE SEQUENCE [LARGE SCALE GENOMIC DNA]</scope>
    <source>
        <strain evidence="2">OUT-0023</strain>
        <tissue evidence="2">Blood</tissue>
    </source>
</reference>
<dbReference type="PANTHER" id="PTHR28398:SF1">
    <property type="entry name" value="SYNAPTONEMAL COMPLEX CENTRAL ELEMENT PROTEIN 2"/>
    <property type="match status" value="1"/>
</dbReference>
<dbReference type="GO" id="GO:0000801">
    <property type="term" value="C:central element"/>
    <property type="evidence" value="ECO:0007669"/>
    <property type="project" value="InterPro"/>
</dbReference>
<comment type="caution">
    <text evidence="2">The sequence shown here is derived from an EMBL/GenBank/DDBJ whole genome shotgun (WGS) entry which is preliminary data.</text>
</comment>
<evidence type="ECO:0000313" key="3">
    <source>
        <dbReference type="Proteomes" id="UP000540071"/>
    </source>
</evidence>
<name>A0A7K7R9X5_POEAT</name>
<dbReference type="Proteomes" id="UP000540071">
    <property type="component" value="Unassembled WGS sequence"/>
</dbReference>
<accession>A0A7K7R9X5</accession>
<feature type="non-terminal residue" evidence="2">
    <location>
        <position position="1"/>
    </location>
</feature>
<keyword evidence="3" id="KW-1185">Reference proteome</keyword>
<protein>
    <submittedName>
        <fullName evidence="2">SYCE2 protein</fullName>
    </submittedName>
</protein>
<dbReference type="PANTHER" id="PTHR28398">
    <property type="entry name" value="SYNAPTONEMAL COMPLEX CENTRAL ELEMENT PROTEIN 2"/>
    <property type="match status" value="1"/>
</dbReference>
<evidence type="ECO:0000313" key="2">
    <source>
        <dbReference type="EMBL" id="NWZ88635.1"/>
    </source>
</evidence>
<proteinExistence type="predicted"/>
<feature type="non-terminal residue" evidence="2">
    <location>
        <position position="67"/>
    </location>
</feature>
<evidence type="ECO:0000256" key="1">
    <source>
        <dbReference type="SAM" id="Coils"/>
    </source>
</evidence>
<feature type="coiled-coil region" evidence="1">
    <location>
        <begin position="27"/>
        <end position="54"/>
    </location>
</feature>
<sequence>AAAPLGQVSELAEQLEERLFHNYGYHNELIQERLRALTEVMESMEEIQAELRNICHTVEEVYRDLCL</sequence>
<keyword evidence="1" id="KW-0175">Coiled coil</keyword>
<dbReference type="EMBL" id="VZSS01000450">
    <property type="protein sequence ID" value="NWZ88635.1"/>
    <property type="molecule type" value="Genomic_DNA"/>
</dbReference>
<dbReference type="AlphaFoldDB" id="A0A7K7R9X5"/>
<gene>
    <name evidence="2" type="primary">Syce2</name>
    <name evidence="2" type="ORF">POEATR_R15904</name>
</gene>